<sequence>MKPAAQKSLTSRWLKTQAGAVFIHRGDQQRHGDAGVAGALQRQAGILAYVHS</sequence>
<dbReference type="AlphaFoldDB" id="W0VDQ0"/>
<dbReference type="HOGENOM" id="CLU_3080724_0_0_4"/>
<dbReference type="PATRIC" id="fig|1349767.4.peg.1804"/>
<gene>
    <name evidence="1" type="ORF">GJA_5203</name>
</gene>
<keyword evidence="2" id="KW-1185">Reference proteome</keyword>
<dbReference type="STRING" id="1349767.GJA_5203"/>
<dbReference type="Proteomes" id="UP000027604">
    <property type="component" value="Chromosome I"/>
</dbReference>
<name>W0VDQ0_9BURK</name>
<accession>W0VDQ0</accession>
<proteinExistence type="predicted"/>
<dbReference type="EMBL" id="HG322949">
    <property type="protein sequence ID" value="CDG85800.1"/>
    <property type="molecule type" value="Genomic_DNA"/>
</dbReference>
<dbReference type="KEGG" id="jag:GJA_5203"/>
<protein>
    <submittedName>
        <fullName evidence="1">Uncharacterized protein</fullName>
    </submittedName>
</protein>
<reference evidence="1 2" key="1">
    <citation type="journal article" date="2015" name="Genome Announc.">
        <title>Genome Sequence of Mushroom Soft-Rot Pathogen Janthinobacterium agaricidamnosum.</title>
        <authorList>
            <person name="Graupner K."/>
            <person name="Lackner G."/>
            <person name="Hertweck C."/>
        </authorList>
    </citation>
    <scope>NUCLEOTIDE SEQUENCE [LARGE SCALE GENOMIC DNA]</scope>
    <source>
        <strain evidence="2">NBRC 102515 / DSM 9628</strain>
    </source>
</reference>
<evidence type="ECO:0000313" key="1">
    <source>
        <dbReference type="EMBL" id="CDG85800.1"/>
    </source>
</evidence>
<organism evidence="1 2">
    <name type="scientific">Janthinobacterium agaricidamnosum NBRC 102515 = DSM 9628</name>
    <dbReference type="NCBI Taxonomy" id="1349767"/>
    <lineage>
        <taxon>Bacteria</taxon>
        <taxon>Pseudomonadati</taxon>
        <taxon>Pseudomonadota</taxon>
        <taxon>Betaproteobacteria</taxon>
        <taxon>Burkholderiales</taxon>
        <taxon>Oxalobacteraceae</taxon>
        <taxon>Janthinobacterium</taxon>
    </lineage>
</organism>
<evidence type="ECO:0000313" key="2">
    <source>
        <dbReference type="Proteomes" id="UP000027604"/>
    </source>
</evidence>